<keyword evidence="24" id="KW-0695">RNA-directed DNA polymerase</keyword>
<keyword evidence="10" id="KW-0548">Nucleotidyltransferase</keyword>
<evidence type="ECO:0000256" key="37">
    <source>
        <dbReference type="PROSITE-ProRule" id="PRU00047"/>
    </source>
</evidence>
<evidence type="ECO:0000256" key="20">
    <source>
        <dbReference type="ARBA" id="ARBA00022840"/>
    </source>
</evidence>
<feature type="compositionally biased region" description="Basic and acidic residues" evidence="38">
    <location>
        <begin position="288"/>
        <end position="300"/>
    </location>
</feature>
<dbReference type="InterPro" id="IPR000953">
    <property type="entry name" value="Chromo/chromo_shadow_dom"/>
</dbReference>
<evidence type="ECO:0000256" key="11">
    <source>
        <dbReference type="ARBA" id="ARBA00022722"/>
    </source>
</evidence>
<keyword evidence="9" id="KW-0808">Transferase</keyword>
<dbReference type="InterPro" id="IPR012337">
    <property type="entry name" value="RNaseH-like_sf"/>
</dbReference>
<dbReference type="InterPro" id="IPR005162">
    <property type="entry name" value="Retrotrans_gag_dom"/>
</dbReference>
<evidence type="ECO:0000256" key="22">
    <source>
        <dbReference type="ARBA" id="ARBA00022884"/>
    </source>
</evidence>
<evidence type="ECO:0000256" key="27">
    <source>
        <dbReference type="ARBA" id="ARBA00023125"/>
    </source>
</evidence>
<evidence type="ECO:0000256" key="26">
    <source>
        <dbReference type="ARBA" id="ARBA00023113"/>
    </source>
</evidence>
<dbReference type="SUPFAM" id="SSF54160">
    <property type="entry name" value="Chromo domain-like"/>
    <property type="match status" value="1"/>
</dbReference>
<keyword evidence="8" id="KW-0645">Protease</keyword>
<evidence type="ECO:0000256" key="3">
    <source>
        <dbReference type="ARBA" id="ARBA00004123"/>
    </source>
</evidence>
<evidence type="ECO:0000256" key="9">
    <source>
        <dbReference type="ARBA" id="ARBA00022679"/>
    </source>
</evidence>
<evidence type="ECO:0000256" key="23">
    <source>
        <dbReference type="ARBA" id="ARBA00022908"/>
    </source>
</evidence>
<reference evidence="43" key="1">
    <citation type="submission" date="2018-02" db="EMBL/GenBank/DDBJ databases">
        <authorList>
            <person name="Cohen D.B."/>
            <person name="Kent A.D."/>
        </authorList>
    </citation>
    <scope>NUCLEOTIDE SEQUENCE</scope>
</reference>
<feature type="domain" description="Chromo" evidence="39">
    <location>
        <begin position="1395"/>
        <end position="1454"/>
    </location>
</feature>
<evidence type="ECO:0000313" key="43">
    <source>
        <dbReference type="EMBL" id="SPC72619.1"/>
    </source>
</evidence>
<gene>
    <name evidence="43" type="ORF">FSB_LOCUS501</name>
</gene>
<keyword evidence="7" id="KW-1188">Viral release from host cell</keyword>
<dbReference type="FunFam" id="3.10.10.10:FF:000007">
    <property type="entry name" value="Retrovirus-related Pol polyprotein from transposon 17.6-like Protein"/>
    <property type="match status" value="1"/>
</dbReference>
<keyword evidence="28" id="KW-0233">DNA recombination</keyword>
<keyword evidence="17 37" id="KW-0863">Zinc-finger</keyword>
<dbReference type="InterPro" id="IPR043128">
    <property type="entry name" value="Rev_trsase/Diguanyl_cyclase"/>
</dbReference>
<dbReference type="GO" id="GO:0008270">
    <property type="term" value="F:zinc ion binding"/>
    <property type="evidence" value="ECO:0007669"/>
    <property type="project" value="UniProtKB-KW"/>
</dbReference>
<dbReference type="GO" id="GO:0004190">
    <property type="term" value="F:aspartic-type endopeptidase activity"/>
    <property type="evidence" value="ECO:0007669"/>
    <property type="project" value="UniProtKB-KW"/>
</dbReference>
<feature type="region of interest" description="Disordered" evidence="38">
    <location>
        <begin position="55"/>
        <end position="77"/>
    </location>
</feature>
<dbReference type="Gene3D" id="1.10.340.70">
    <property type="match status" value="1"/>
</dbReference>
<evidence type="ECO:0000256" key="33">
    <source>
        <dbReference type="ARBA" id="ARBA00055265"/>
    </source>
</evidence>
<keyword evidence="30" id="KW-0511">Multifunctional enzyme</keyword>
<proteinExistence type="predicted"/>
<evidence type="ECO:0000256" key="16">
    <source>
        <dbReference type="ARBA" id="ARBA00022759"/>
    </source>
</evidence>
<keyword evidence="26" id="KW-0917">Virion maturation</keyword>
<sequence>MRLRSGRVVSDPIFLSTLEPHSSSEPHPSMEQNMEIILKALQDLRQDNLELRQDNLRTNARPPRQGHPYRGQDHFHRDQDEGMRGVKVEAPTFDGCLDPWVFTDWLRQMEHFFEWYNWAENKKVRFAKMKLIGRAQLYWDEITNNLARRQEPPISDWPEMKQALSRNYLPTTYKSTLLEKWDNLRQGPRSVIDYIEQFQEYKRRCQIVEEEVVTLGRLKKGLNDDLRRELIIRGVTSLDQAYDLAKNCELAAKTPFMRRSDFRGTTNNLHPSSNRPPRTGPTPTPVGKDVKGKEVARDPSKPNTRTQCFKCQGFGHVAAQCPNRTLFITEDECEDDLEEEVYEPECLEDPDDYEGDTKCLGCIRVISPHASLPKDATDGPRLIVVRCALTLPKESEDWRRSNIFHTYVKCGSTNCKVIIDSGSCINAVSSNLVTRLGVKLIPHPNPYKVSWVDTSSIDIKERCLLPIQFMSYKDEIWCDVIPMDVGHVILGRPWLYDLDVTIYGRTNSCSFTFKGKKIKLNPLQPRHITEGKKREESKGKGLHIISPKVTERLDAQPILKEFCDIFPDELPDELPPMRDIQHAIDFTPGAALPNLPHYRMNPTEHGELRRQINDLLHKGFLRESLSPCAVPALLTPKKDGSWRMCVDSRAINKITVKYRFPIPRLDDMLDMMAGATIFSKIDLKSGYHQIRIRPGDEWKTAFKTKDGLYEWMVMPFGLSNAPSTFMRVMTQVLRPFMGKFVVVYFDDILIYSKSKDQHVTHLEQVCTALRKESLYANLKKCSFFTDKVIFLGFVVSSEGVSADPQKIKAIVDWPEPKNIHEVRSFHGLATFYRRFIRGFSTIMAPITDCMKQGEFTWSTAATRAFGEVKKKMTEAPVMRLPDFTKLFEVECDASGLGIGGVLSQERHPIAYFSEKLNDAKLRYSTYDKEFYAVVQALRHWSHYLLPKEFVIYSDHDALRHLNSQKKLNFRHASWVEYLQRYNFSLKHKAGIENKAADALSRRVTLLSMMSTNITGFERLRDEYESCPDFGQVHATLSSAPHPTIEDYTIQNGYLFKANKLCIPRTSVRDFLVWELHAGGLAGHFGRDKTIEEVERQFYWPGLKRDVAKIIGHCRQCQLAKHRKQNVGLYTPLPVPDRPWQDVSMDFVLGLPRTLKKHDSIFVVVDRFSKMAHFIPCSKTSDASKIAKLYFDEIVKLYGLPKTIVSDRDVRFMSYFWKTLWHLVGVLVGDHARTWDSILPIAQFAYNNSVNRTIGMSPFEVVHGYKARKPLDLLPMSPQVRMSESAEAFARHVHDLHKDISTRIHLSNTRYKVQADSRRRHLEFAVGDYVMIRIRPERFPSGTVKKLQARSAGPFKVLKRIGSNAYVIELPPDYALTLTPIPPNIPPTHKESIDAILDEQVVFTRDGTVQRFLVRWHGRPESDCTWIAREDLQQLDPDLLEYYQSRIDALPSTSYRPPITRVYGRRKKPSVPPVTLWLDDDDSFAV</sequence>
<dbReference type="InterPro" id="IPR001584">
    <property type="entry name" value="Integrase_cat-core"/>
</dbReference>
<dbReference type="GO" id="GO:0003677">
    <property type="term" value="F:DNA binding"/>
    <property type="evidence" value="ECO:0007669"/>
    <property type="project" value="UniProtKB-KW"/>
</dbReference>
<dbReference type="GO" id="GO:0015074">
    <property type="term" value="P:DNA integration"/>
    <property type="evidence" value="ECO:0007669"/>
    <property type="project" value="UniProtKB-KW"/>
</dbReference>
<dbReference type="EC" id="2.7.7.49" evidence="5"/>
<dbReference type="SUPFAM" id="SSF57756">
    <property type="entry name" value="Retrovirus zinc finger-like domains"/>
    <property type="match status" value="1"/>
</dbReference>
<dbReference type="InterPro" id="IPR021109">
    <property type="entry name" value="Peptidase_aspartic_dom_sf"/>
</dbReference>
<keyword evidence="27" id="KW-0238">DNA-binding</keyword>
<dbReference type="SUPFAM" id="SSF53098">
    <property type="entry name" value="Ribonuclease H-like"/>
    <property type="match status" value="1"/>
</dbReference>
<dbReference type="InterPro" id="IPR016197">
    <property type="entry name" value="Chromo-like_dom_sf"/>
</dbReference>
<evidence type="ECO:0000256" key="30">
    <source>
        <dbReference type="ARBA" id="ARBA00023268"/>
    </source>
</evidence>
<dbReference type="Gene3D" id="4.10.60.10">
    <property type="entry name" value="Zinc finger, CCHC-type"/>
    <property type="match status" value="1"/>
</dbReference>
<dbReference type="SUPFAM" id="SSF50630">
    <property type="entry name" value="Acid proteases"/>
    <property type="match status" value="1"/>
</dbReference>
<keyword evidence="21" id="KW-0460">Magnesium</keyword>
<keyword evidence="20" id="KW-0067">ATP-binding</keyword>
<dbReference type="GO" id="GO:0003887">
    <property type="term" value="F:DNA-directed DNA polymerase activity"/>
    <property type="evidence" value="ECO:0007669"/>
    <property type="project" value="UniProtKB-KW"/>
</dbReference>
<dbReference type="Pfam" id="PF24626">
    <property type="entry name" value="SH3_Tf2-1"/>
    <property type="match status" value="1"/>
</dbReference>
<evidence type="ECO:0000259" key="41">
    <source>
        <dbReference type="PROSITE" id="PS50878"/>
    </source>
</evidence>
<dbReference type="CDD" id="cd00303">
    <property type="entry name" value="retropepsin_like"/>
    <property type="match status" value="1"/>
</dbReference>
<evidence type="ECO:0000256" key="38">
    <source>
        <dbReference type="SAM" id="MobiDB-lite"/>
    </source>
</evidence>
<dbReference type="CDD" id="cd09274">
    <property type="entry name" value="RNase_HI_RT_Ty3"/>
    <property type="match status" value="1"/>
</dbReference>
<keyword evidence="6" id="KW-0963">Cytoplasm</keyword>
<comment type="function">
    <text evidence="33">Nucleocapsid protein p11 (NC) forms the nucleocore that coats the retro-elements dimeric RNA. Binds these RNAs through its zinc fingers. Promotes primer tRNA(i)-Met annealing to the multipartite primer-binding site (PBS), dimerization of Ty3 RNA and initiation of reverse transcription.</text>
</comment>
<evidence type="ECO:0000256" key="36">
    <source>
        <dbReference type="ARBA" id="ARBA00082890"/>
    </source>
</evidence>
<dbReference type="PROSITE" id="PS50013">
    <property type="entry name" value="CHROMO_2"/>
    <property type="match status" value="1"/>
</dbReference>
<dbReference type="PANTHER" id="PTHR35046">
    <property type="entry name" value="ZINC KNUCKLE (CCHC-TYPE) FAMILY PROTEIN"/>
    <property type="match status" value="1"/>
</dbReference>
<dbReference type="PROSITE" id="PS50878">
    <property type="entry name" value="RT_POL"/>
    <property type="match status" value="1"/>
</dbReference>
<evidence type="ECO:0000256" key="8">
    <source>
        <dbReference type="ARBA" id="ARBA00022670"/>
    </source>
</evidence>
<dbReference type="GO" id="GO:0075523">
    <property type="term" value="P:viral translational frameshifting"/>
    <property type="evidence" value="ECO:0007669"/>
    <property type="project" value="UniProtKB-KW"/>
</dbReference>
<dbReference type="GO" id="GO:0005634">
    <property type="term" value="C:nucleus"/>
    <property type="evidence" value="ECO:0007669"/>
    <property type="project" value="UniProtKB-SubCell"/>
</dbReference>
<keyword evidence="23" id="KW-0229">DNA integration</keyword>
<evidence type="ECO:0000256" key="6">
    <source>
        <dbReference type="ARBA" id="ARBA00022490"/>
    </source>
</evidence>
<feature type="domain" description="Integrase catalytic" evidence="42">
    <location>
        <begin position="1134"/>
        <end position="1225"/>
    </location>
</feature>
<dbReference type="InterPro" id="IPR041373">
    <property type="entry name" value="RT_RNaseH"/>
</dbReference>
<comment type="function">
    <text evidence="32">Integrase (IN) targets the VLP to the nucleus, where a subparticle preintegration complex (PIC) containing at least integrase and the newly synthesized dsDNA copy of the retrotransposon must transit the nuclear membrane. Once in the nucleus, integrase performs the integration of the dsDNA into the host genome.</text>
</comment>
<feature type="region of interest" description="Disordered" evidence="38">
    <location>
        <begin position="259"/>
        <end position="303"/>
    </location>
</feature>
<dbReference type="InterPro" id="IPR043502">
    <property type="entry name" value="DNA/RNA_pol_sf"/>
</dbReference>
<dbReference type="EMBL" id="OIVN01000015">
    <property type="protein sequence ID" value="SPC72619.1"/>
    <property type="molecule type" value="Genomic_DNA"/>
</dbReference>
<dbReference type="Gene3D" id="3.30.70.270">
    <property type="match status" value="2"/>
</dbReference>
<protein>
    <recommendedName>
        <fullName evidence="5">RNA-directed DNA polymerase</fullName>
        <ecNumber evidence="5">2.7.7.49</ecNumber>
    </recommendedName>
    <alternativeName>
        <fullName evidence="36">Gag3-Pol3</fullName>
    </alternativeName>
</protein>
<dbReference type="PROSITE" id="PS50994">
    <property type="entry name" value="INTEGRASE"/>
    <property type="match status" value="1"/>
</dbReference>
<dbReference type="CDD" id="cd01647">
    <property type="entry name" value="RT_LTR"/>
    <property type="match status" value="1"/>
</dbReference>
<keyword evidence="22" id="KW-0694">RNA-binding</keyword>
<evidence type="ECO:0000256" key="32">
    <source>
        <dbReference type="ARBA" id="ARBA00025615"/>
    </source>
</evidence>
<dbReference type="GO" id="GO:0005524">
    <property type="term" value="F:ATP binding"/>
    <property type="evidence" value="ECO:0007669"/>
    <property type="project" value="UniProtKB-KW"/>
</dbReference>
<evidence type="ECO:0000256" key="35">
    <source>
        <dbReference type="ARBA" id="ARBA00063849"/>
    </source>
</evidence>
<keyword evidence="12" id="KW-0479">Metal-binding</keyword>
<evidence type="ECO:0000259" key="42">
    <source>
        <dbReference type="PROSITE" id="PS50994"/>
    </source>
</evidence>
<keyword evidence="16" id="KW-0255">Endonuclease</keyword>
<accession>A0A2N9EDI1</accession>
<evidence type="ECO:0000256" key="19">
    <source>
        <dbReference type="ARBA" id="ARBA00022833"/>
    </source>
</evidence>
<keyword evidence="11" id="KW-0540">Nuclease</keyword>
<comment type="function">
    <text evidence="2">The aspartyl protease (PR) mediates the proteolytic cleavages of the Gag and Gag-Pol polyproteins after assembly of the VLP.</text>
</comment>
<dbReference type="GO" id="GO:0003723">
    <property type="term" value="F:RNA binding"/>
    <property type="evidence" value="ECO:0007669"/>
    <property type="project" value="UniProtKB-KW"/>
</dbReference>
<feature type="compositionally biased region" description="Polar residues" evidence="38">
    <location>
        <begin position="263"/>
        <end position="273"/>
    </location>
</feature>
<dbReference type="GO" id="GO:0005737">
    <property type="term" value="C:cytoplasm"/>
    <property type="evidence" value="ECO:0007669"/>
    <property type="project" value="UniProtKB-SubCell"/>
</dbReference>
<dbReference type="CDD" id="cd00024">
    <property type="entry name" value="CD_CSD"/>
    <property type="match status" value="1"/>
</dbReference>
<evidence type="ECO:0000256" key="25">
    <source>
        <dbReference type="ARBA" id="ARBA00022932"/>
    </source>
</evidence>
<name>A0A2N9EDI1_FAGSY</name>
<evidence type="ECO:0000256" key="28">
    <source>
        <dbReference type="ARBA" id="ARBA00023172"/>
    </source>
</evidence>
<dbReference type="GO" id="GO:0003964">
    <property type="term" value="F:RNA-directed DNA polymerase activity"/>
    <property type="evidence" value="ECO:0007669"/>
    <property type="project" value="UniProtKB-KW"/>
</dbReference>
<keyword evidence="15" id="KW-0688">Ribosomal frameshifting</keyword>
<comment type="subcellular location">
    <subcellularLocation>
        <location evidence="4">Cytoplasm</location>
    </subcellularLocation>
    <subcellularLocation>
        <location evidence="3">Nucleus</location>
    </subcellularLocation>
</comment>
<dbReference type="InterPro" id="IPR023780">
    <property type="entry name" value="Chromo_domain"/>
</dbReference>
<evidence type="ECO:0000256" key="29">
    <source>
        <dbReference type="ARBA" id="ARBA00023242"/>
    </source>
</evidence>
<dbReference type="InterPro" id="IPR036397">
    <property type="entry name" value="RNaseH_sf"/>
</dbReference>
<dbReference type="SMART" id="SM00343">
    <property type="entry name" value="ZnF_C2HC"/>
    <property type="match status" value="1"/>
</dbReference>
<evidence type="ECO:0000259" key="40">
    <source>
        <dbReference type="PROSITE" id="PS50158"/>
    </source>
</evidence>
<evidence type="ECO:0000256" key="14">
    <source>
        <dbReference type="ARBA" id="ARBA00022750"/>
    </source>
</evidence>
<evidence type="ECO:0000256" key="12">
    <source>
        <dbReference type="ARBA" id="ARBA00022723"/>
    </source>
</evidence>
<dbReference type="InterPro" id="IPR056924">
    <property type="entry name" value="SH3_Tf2-1"/>
</dbReference>
<evidence type="ECO:0000256" key="10">
    <source>
        <dbReference type="ARBA" id="ARBA00022695"/>
    </source>
</evidence>
<evidence type="ECO:0000256" key="5">
    <source>
        <dbReference type="ARBA" id="ARBA00012493"/>
    </source>
</evidence>
<evidence type="ECO:0000256" key="21">
    <source>
        <dbReference type="ARBA" id="ARBA00022842"/>
    </source>
</evidence>
<keyword evidence="18" id="KW-0378">Hydrolase</keyword>
<dbReference type="GO" id="GO:0006310">
    <property type="term" value="P:DNA recombination"/>
    <property type="evidence" value="ECO:0007669"/>
    <property type="project" value="UniProtKB-KW"/>
</dbReference>
<keyword evidence="25" id="KW-0239">DNA-directed DNA polymerase</keyword>
<evidence type="ECO:0000256" key="17">
    <source>
        <dbReference type="ARBA" id="ARBA00022771"/>
    </source>
</evidence>
<feature type="domain" description="Reverse transcriptase" evidence="41">
    <location>
        <begin position="616"/>
        <end position="795"/>
    </location>
</feature>
<keyword evidence="14" id="KW-0064">Aspartyl protease</keyword>
<dbReference type="PANTHER" id="PTHR35046:SF9">
    <property type="entry name" value="RNA-DIRECTED DNA POLYMERASE"/>
    <property type="match status" value="1"/>
</dbReference>
<dbReference type="InterPro" id="IPR000477">
    <property type="entry name" value="RT_dom"/>
</dbReference>
<dbReference type="Gene3D" id="3.30.420.10">
    <property type="entry name" value="Ribonuclease H-like superfamily/Ribonuclease H"/>
    <property type="match status" value="1"/>
</dbReference>
<dbReference type="Gene3D" id="2.40.70.10">
    <property type="entry name" value="Acid Proteases"/>
    <property type="match status" value="1"/>
</dbReference>
<comment type="function">
    <text evidence="34">Capsid protein (CA) is the structural component of the virus-like particle (VLP), forming the shell that encapsulates the genomic RNA-nucleocapsid complex.</text>
</comment>
<dbReference type="PROSITE" id="PS50158">
    <property type="entry name" value="ZF_CCHC"/>
    <property type="match status" value="1"/>
</dbReference>
<dbReference type="Pfam" id="PF00078">
    <property type="entry name" value="RVT_1"/>
    <property type="match status" value="1"/>
</dbReference>
<evidence type="ECO:0000256" key="13">
    <source>
        <dbReference type="ARBA" id="ARBA00022741"/>
    </source>
</evidence>
<evidence type="ECO:0000256" key="1">
    <source>
        <dbReference type="ARBA" id="ARBA00000077"/>
    </source>
</evidence>
<dbReference type="InterPro" id="IPR036875">
    <property type="entry name" value="Znf_CCHC_sf"/>
</dbReference>
<evidence type="ECO:0000256" key="24">
    <source>
        <dbReference type="ARBA" id="ARBA00022918"/>
    </source>
</evidence>
<dbReference type="Gene3D" id="3.10.10.10">
    <property type="entry name" value="HIV Type 1 Reverse Transcriptase, subunit A, domain 1"/>
    <property type="match status" value="1"/>
</dbReference>
<organism evidence="43">
    <name type="scientific">Fagus sylvatica</name>
    <name type="common">Beechnut</name>
    <dbReference type="NCBI Taxonomy" id="28930"/>
    <lineage>
        <taxon>Eukaryota</taxon>
        <taxon>Viridiplantae</taxon>
        <taxon>Streptophyta</taxon>
        <taxon>Embryophyta</taxon>
        <taxon>Tracheophyta</taxon>
        <taxon>Spermatophyta</taxon>
        <taxon>Magnoliopsida</taxon>
        <taxon>eudicotyledons</taxon>
        <taxon>Gunneridae</taxon>
        <taxon>Pentapetalae</taxon>
        <taxon>rosids</taxon>
        <taxon>fabids</taxon>
        <taxon>Fagales</taxon>
        <taxon>Fagaceae</taxon>
        <taxon>Fagus</taxon>
    </lineage>
</organism>
<evidence type="ECO:0000256" key="34">
    <source>
        <dbReference type="ARBA" id="ARBA00055383"/>
    </source>
</evidence>
<dbReference type="FunFam" id="3.30.70.270:FF:000026">
    <property type="entry name" value="Transposon Ty3-G Gag-Pol polyprotein"/>
    <property type="match status" value="1"/>
</dbReference>
<dbReference type="FunFam" id="1.10.340.70:FF:000001">
    <property type="entry name" value="Retrovirus-related Pol polyprotein from transposon gypsy-like Protein"/>
    <property type="match status" value="1"/>
</dbReference>
<evidence type="ECO:0000256" key="18">
    <source>
        <dbReference type="ARBA" id="ARBA00022801"/>
    </source>
</evidence>
<comment type="subunit">
    <text evidence="35">The protease is a homodimer, whose active site consists of two apposed aspartic acid residues.</text>
</comment>
<dbReference type="Pfam" id="PF17917">
    <property type="entry name" value="RT_RNaseH"/>
    <property type="match status" value="1"/>
</dbReference>
<feature type="domain" description="CCHC-type" evidence="40">
    <location>
        <begin position="308"/>
        <end position="323"/>
    </location>
</feature>
<keyword evidence="13" id="KW-0547">Nucleotide-binding</keyword>
<dbReference type="InterPro" id="IPR041588">
    <property type="entry name" value="Integrase_H2C2"/>
</dbReference>
<dbReference type="GO" id="GO:0004523">
    <property type="term" value="F:RNA-DNA hybrid ribonuclease activity"/>
    <property type="evidence" value="ECO:0007669"/>
    <property type="project" value="UniProtKB-EC"/>
</dbReference>
<evidence type="ECO:0000256" key="7">
    <source>
        <dbReference type="ARBA" id="ARBA00022612"/>
    </source>
</evidence>
<evidence type="ECO:0000256" key="31">
    <source>
        <dbReference type="ARBA" id="ARBA00025590"/>
    </source>
</evidence>
<keyword evidence="19" id="KW-0862">Zinc</keyword>
<dbReference type="SMART" id="SM00298">
    <property type="entry name" value="CHROMO"/>
    <property type="match status" value="1"/>
</dbReference>
<evidence type="ECO:0000259" key="39">
    <source>
        <dbReference type="PROSITE" id="PS50013"/>
    </source>
</evidence>
<evidence type="ECO:0000256" key="2">
    <source>
        <dbReference type="ARBA" id="ARBA00002180"/>
    </source>
</evidence>
<dbReference type="Gene3D" id="2.40.50.40">
    <property type="match status" value="1"/>
</dbReference>
<comment type="catalytic activity">
    <reaction evidence="1">
        <text>Endonucleolytic cleavage to 5'-phosphomonoester.</text>
        <dbReference type="EC" id="3.1.26.4"/>
    </reaction>
</comment>
<comment type="function">
    <text evidence="31">Reverse transcriptase/ribonuclease H (RT) is a multifunctional enzyme that catalyzes the conversion of the retro-elements RNA genome into dsDNA within the VLP. The enzyme displays a DNA polymerase activity that can copy either DNA or RNA templates, and a ribonuclease H (RNase H) activity that cleaves the RNA strand of RNA-DNA heteroduplexes during plus-strand synthesis and hydrolyzes RNA primers. The conversion leads to a linear dsDNA copy of the retrotransposon that includes long terminal repeats (LTRs) at both ends.</text>
</comment>
<dbReference type="InterPro" id="IPR001878">
    <property type="entry name" value="Znf_CCHC"/>
</dbReference>
<evidence type="ECO:0000256" key="4">
    <source>
        <dbReference type="ARBA" id="ARBA00004496"/>
    </source>
</evidence>
<dbReference type="SUPFAM" id="SSF56672">
    <property type="entry name" value="DNA/RNA polymerases"/>
    <property type="match status" value="1"/>
</dbReference>
<evidence type="ECO:0000256" key="15">
    <source>
        <dbReference type="ARBA" id="ARBA00022758"/>
    </source>
</evidence>
<dbReference type="GO" id="GO:0006508">
    <property type="term" value="P:proteolysis"/>
    <property type="evidence" value="ECO:0007669"/>
    <property type="project" value="UniProtKB-KW"/>
</dbReference>
<dbReference type="Pfam" id="PF03732">
    <property type="entry name" value="Retrotrans_gag"/>
    <property type="match status" value="1"/>
</dbReference>
<dbReference type="Pfam" id="PF00385">
    <property type="entry name" value="Chromo"/>
    <property type="match status" value="1"/>
</dbReference>
<keyword evidence="29" id="KW-0539">Nucleus</keyword>
<dbReference type="Pfam" id="PF17921">
    <property type="entry name" value="Integrase_H2C2"/>
    <property type="match status" value="1"/>
</dbReference>